<dbReference type="Proteomes" id="UP000663851">
    <property type="component" value="Unassembled WGS sequence"/>
</dbReference>
<dbReference type="Proteomes" id="UP000663848">
    <property type="component" value="Unassembled WGS sequence"/>
</dbReference>
<evidence type="ECO:0000313" key="8">
    <source>
        <dbReference type="EMBL" id="CAF4888663.1"/>
    </source>
</evidence>
<dbReference type="AlphaFoldDB" id="A0A818R4R1"/>
<comment type="caution">
    <text evidence="4">The sequence shown here is derived from an EMBL/GenBank/DDBJ whole genome shotgun (WGS) entry which is preliminary data.</text>
</comment>
<organism evidence="4 9">
    <name type="scientific">Rotaria socialis</name>
    <dbReference type="NCBI Taxonomy" id="392032"/>
    <lineage>
        <taxon>Eukaryota</taxon>
        <taxon>Metazoa</taxon>
        <taxon>Spiralia</taxon>
        <taxon>Gnathifera</taxon>
        <taxon>Rotifera</taxon>
        <taxon>Eurotatoria</taxon>
        <taxon>Bdelloidea</taxon>
        <taxon>Philodinida</taxon>
        <taxon>Philodinidae</taxon>
        <taxon>Rotaria</taxon>
    </lineage>
</organism>
<dbReference type="EMBL" id="CAJNXB010000623">
    <property type="protein sequence ID" value="CAF3077146.1"/>
    <property type="molecule type" value="Genomic_DNA"/>
</dbReference>
<dbReference type="Proteomes" id="UP000663865">
    <property type="component" value="Unassembled WGS sequence"/>
</dbReference>
<accession>A0A818R4R1</accession>
<name>A0A818R4R1_9BILA</name>
<dbReference type="EMBL" id="CAJOBR010008007">
    <property type="protein sequence ID" value="CAF4872592.1"/>
    <property type="molecule type" value="Genomic_DNA"/>
</dbReference>
<dbReference type="EMBL" id="CAJOBS010004824">
    <property type="protein sequence ID" value="CAF4888663.1"/>
    <property type="molecule type" value="Genomic_DNA"/>
</dbReference>
<dbReference type="EMBL" id="CAJOBO010005554">
    <property type="protein sequence ID" value="CAF4546617.1"/>
    <property type="molecule type" value="Genomic_DNA"/>
</dbReference>
<dbReference type="Proteomes" id="UP000663872">
    <property type="component" value="Unassembled WGS sequence"/>
</dbReference>
<keyword evidence="10" id="KW-1185">Reference proteome</keyword>
<dbReference type="EMBL" id="CAJNYV010002459">
    <property type="protein sequence ID" value="CAF3481502.1"/>
    <property type="molecule type" value="Genomic_DNA"/>
</dbReference>
<evidence type="ECO:0000313" key="5">
    <source>
        <dbReference type="EMBL" id="CAF4525566.1"/>
    </source>
</evidence>
<dbReference type="Proteomes" id="UP000663873">
    <property type="component" value="Unassembled WGS sequence"/>
</dbReference>
<evidence type="ECO:0000313" key="10">
    <source>
        <dbReference type="Proteomes" id="UP000663873"/>
    </source>
</evidence>
<evidence type="ECO:0000313" key="9">
    <source>
        <dbReference type="Proteomes" id="UP000663833"/>
    </source>
</evidence>
<evidence type="ECO:0000313" key="6">
    <source>
        <dbReference type="EMBL" id="CAF4546617.1"/>
    </source>
</evidence>
<dbReference type="Proteomes" id="UP000663838">
    <property type="component" value="Unassembled WGS sequence"/>
</dbReference>
<dbReference type="OrthoDB" id="10489745at2759"/>
<sequence length="126" mass="14891">MNVIRLYQHSARCPVALRAFLECNTVYCRFVSQLWNEPMPTNFDFMGEPVNRESKVGHLVQNSVIKHRKVGKYLQRVPLPPAQYIFSHQQRQQQRFFFRNMASRVCGIIPYRLLDLHQVKIIAVCE</sequence>
<evidence type="ECO:0000313" key="1">
    <source>
        <dbReference type="EMBL" id="CAF3077146.1"/>
    </source>
</evidence>
<gene>
    <name evidence="2" type="ORF">GRG538_LOCUS5653</name>
    <name evidence="6" type="ORF">HFQ381_LOCUS30638</name>
    <name evidence="3" type="ORF">KIK155_LOCUS14532</name>
    <name evidence="4" type="ORF">LUA448_LOCUS32714</name>
    <name evidence="7" type="ORF">QYT958_LOCUS28758</name>
    <name evidence="1" type="ORF">TIS948_LOCUS5429</name>
    <name evidence="8" type="ORF">TOA249_LOCUS29827</name>
    <name evidence="5" type="ORF">UJA718_LOCUS27876</name>
</gene>
<evidence type="ECO:0000313" key="3">
    <source>
        <dbReference type="EMBL" id="CAF3481502.1"/>
    </source>
</evidence>
<dbReference type="EMBL" id="CAJOBP010007991">
    <property type="protein sequence ID" value="CAF4525566.1"/>
    <property type="molecule type" value="Genomic_DNA"/>
</dbReference>
<dbReference type="EMBL" id="CAJNYT010000516">
    <property type="protein sequence ID" value="CAF3352472.1"/>
    <property type="molecule type" value="Genomic_DNA"/>
</dbReference>
<dbReference type="Proteomes" id="UP000663825">
    <property type="component" value="Unassembled WGS sequence"/>
</dbReference>
<dbReference type="Proteomes" id="UP000663833">
    <property type="component" value="Unassembled WGS sequence"/>
</dbReference>
<evidence type="ECO:0000313" key="7">
    <source>
        <dbReference type="EMBL" id="CAF4872592.1"/>
    </source>
</evidence>
<reference evidence="4" key="1">
    <citation type="submission" date="2021-02" db="EMBL/GenBank/DDBJ databases">
        <authorList>
            <person name="Nowell W R."/>
        </authorList>
    </citation>
    <scope>NUCLEOTIDE SEQUENCE</scope>
</reference>
<dbReference type="EMBL" id="CAJNYD010004873">
    <property type="protein sequence ID" value="CAF3646032.1"/>
    <property type="molecule type" value="Genomic_DNA"/>
</dbReference>
<proteinExistence type="predicted"/>
<evidence type="ECO:0000313" key="2">
    <source>
        <dbReference type="EMBL" id="CAF3352472.1"/>
    </source>
</evidence>
<evidence type="ECO:0000313" key="4">
    <source>
        <dbReference type="EMBL" id="CAF3646032.1"/>
    </source>
</evidence>
<protein>
    <submittedName>
        <fullName evidence="4">Uncharacterized protein</fullName>
    </submittedName>
</protein>